<evidence type="ECO:0000256" key="1">
    <source>
        <dbReference type="SAM" id="MobiDB-lite"/>
    </source>
</evidence>
<feature type="region of interest" description="Disordered" evidence="1">
    <location>
        <begin position="356"/>
        <end position="424"/>
    </location>
</feature>
<evidence type="ECO:0000313" key="3">
    <source>
        <dbReference type="EMBL" id="RSM67427.1"/>
    </source>
</evidence>
<dbReference type="Gene3D" id="2.130.10.10">
    <property type="entry name" value="YVTN repeat-like/Quinoprotein amine dehydrogenase"/>
    <property type="match status" value="1"/>
</dbReference>
<protein>
    <submittedName>
        <fullName evidence="3">PKD domain-containing protein</fullName>
    </submittedName>
</protein>
<feature type="compositionally biased region" description="Low complexity" evidence="1">
    <location>
        <begin position="378"/>
        <end position="389"/>
    </location>
</feature>
<reference evidence="3 4" key="1">
    <citation type="submission" date="2018-05" db="EMBL/GenBank/DDBJ databases">
        <title>Evolution of GPA BGCs.</title>
        <authorList>
            <person name="Waglechner N."/>
            <person name="Wright G.D."/>
        </authorList>
    </citation>
    <scope>NUCLEOTIDE SEQUENCE [LARGE SCALE GENOMIC DNA]</scope>
    <source>
        <strain evidence="3 4">A82846</strain>
    </source>
</reference>
<dbReference type="AlphaFoldDB" id="A0A428YIK4"/>
<feature type="compositionally biased region" description="Pro residues" evidence="1">
    <location>
        <begin position="405"/>
        <end position="415"/>
    </location>
</feature>
<evidence type="ECO:0000313" key="4">
    <source>
        <dbReference type="Proteomes" id="UP000287547"/>
    </source>
</evidence>
<dbReference type="InterPro" id="IPR000601">
    <property type="entry name" value="PKD_dom"/>
</dbReference>
<dbReference type="EMBL" id="QHKI01000084">
    <property type="protein sequence ID" value="RSM67427.1"/>
    <property type="molecule type" value="Genomic_DNA"/>
</dbReference>
<evidence type="ECO:0000259" key="2">
    <source>
        <dbReference type="PROSITE" id="PS50093"/>
    </source>
</evidence>
<dbReference type="RefSeq" id="WP_037270183.1">
    <property type="nucleotide sequence ID" value="NZ_QHKI01000084.1"/>
</dbReference>
<dbReference type="OrthoDB" id="3202743at2"/>
<proteinExistence type="predicted"/>
<dbReference type="SUPFAM" id="SSF50969">
    <property type="entry name" value="YVTN repeat-like/Quinoprotein amine dehydrogenase"/>
    <property type="match status" value="1"/>
</dbReference>
<dbReference type="Pfam" id="PF00801">
    <property type="entry name" value="PKD"/>
    <property type="match status" value="1"/>
</dbReference>
<feature type="domain" description="PKD" evidence="2">
    <location>
        <begin position="456"/>
        <end position="504"/>
    </location>
</feature>
<sequence>MRRIRGFGLAAVAILAVAGLAAFGNGNPVQDTRLLSGAAWLASGKVGQVTLLDGMTAEVSAQVQVAPSGNSLEVVQQGTTAYAIDKSAGTIRRIDGATFDVSQPATPIADASGDLTVIPGRTALYTVDNLRGILADTDPRTLQRRGEMISVADKLTAGTATVDDDGVFWSIDPATGKVAKVRDGQRSLHDVAEPGDSLITLANGHPVVIDRKGARAISLSSTTASAVDTIQLDVRPDDVLRASGSPHNERLYVVHKRGVLTVCDLLESDCSKVIPLAGDSDFGAPVESGNRLFVPNYVTGEVWIIDLQRSAVVGKPKVLDTGTAFQLLTKDGVVFYNDVMSEKAGVIQLDGTVTPTAKYDAKNPGKGLTVPITGGPGTPANPATPNPGTDKPKPPKQTDPAGRPTTPPGHQPNPDPATEKPKAQLKISMSDISPTVDQPIELKVQNLAGPQPHDARWMFGDGASGSGTTTSHKWTAANTYQVAVKAFVGNEEIATSVPVTVSATPTYKVRVKSPDGGKITGNGIDCPGTCEVDLPPDTGVKLTATPNQGRTHGSWQNCSGGTTTCEFVLRGDRLDIGHTFGTAADPVKVRVTQNATGIVEGNGIRCPSTCEVQVPRNTPIRLNARPADADRYQFDKWAGACTTSDLTCSFTASGDLTTVQTTWKLKPVTLTVVCAQLLPEADGTITLPDGRTCSTDGPTQVVISGQPATQITVRQKPAGPKPDGFQSYFDEWTGGGCSGRNETCTVTLGSKDMTVTGTFRGTKKG</sequence>
<gene>
    <name evidence="3" type="ORF">DMH04_49150</name>
</gene>
<dbReference type="InterPro" id="IPR011044">
    <property type="entry name" value="Quino_amine_DH_bsu"/>
</dbReference>
<dbReference type="SUPFAM" id="SSF49299">
    <property type="entry name" value="PKD domain"/>
    <property type="match status" value="1"/>
</dbReference>
<name>A0A428YIK4_KIBAR</name>
<comment type="caution">
    <text evidence="3">The sequence shown here is derived from an EMBL/GenBank/DDBJ whole genome shotgun (WGS) entry which is preliminary data.</text>
</comment>
<dbReference type="PROSITE" id="PS50093">
    <property type="entry name" value="PKD"/>
    <property type="match status" value="1"/>
</dbReference>
<dbReference type="GO" id="GO:0005975">
    <property type="term" value="P:carbohydrate metabolic process"/>
    <property type="evidence" value="ECO:0007669"/>
    <property type="project" value="UniProtKB-ARBA"/>
</dbReference>
<dbReference type="InterPro" id="IPR015943">
    <property type="entry name" value="WD40/YVTN_repeat-like_dom_sf"/>
</dbReference>
<dbReference type="InterPro" id="IPR013783">
    <property type="entry name" value="Ig-like_fold"/>
</dbReference>
<dbReference type="Gene3D" id="2.60.40.10">
    <property type="entry name" value="Immunoglobulins"/>
    <property type="match status" value="1"/>
</dbReference>
<dbReference type="InterPro" id="IPR035986">
    <property type="entry name" value="PKD_dom_sf"/>
</dbReference>
<accession>A0A428YIK4</accession>
<organism evidence="3 4">
    <name type="scientific">Kibdelosporangium aridum</name>
    <dbReference type="NCBI Taxonomy" id="2030"/>
    <lineage>
        <taxon>Bacteria</taxon>
        <taxon>Bacillati</taxon>
        <taxon>Actinomycetota</taxon>
        <taxon>Actinomycetes</taxon>
        <taxon>Pseudonocardiales</taxon>
        <taxon>Pseudonocardiaceae</taxon>
        <taxon>Kibdelosporangium</taxon>
    </lineage>
</organism>
<dbReference type="Proteomes" id="UP000287547">
    <property type="component" value="Unassembled WGS sequence"/>
</dbReference>